<evidence type="ECO:0000256" key="3">
    <source>
        <dbReference type="ARBA" id="ARBA00022801"/>
    </source>
</evidence>
<evidence type="ECO:0000313" key="13">
    <source>
        <dbReference type="RefSeq" id="XP_018497642.2"/>
    </source>
</evidence>
<comment type="catalytic activity">
    <reaction evidence="7">
        <text>acetylcholine + H2O = choline + acetate + H(+)</text>
        <dbReference type="Rhea" id="RHEA:17561"/>
        <dbReference type="ChEBI" id="CHEBI:15354"/>
        <dbReference type="ChEBI" id="CHEBI:15355"/>
        <dbReference type="ChEBI" id="CHEBI:15377"/>
        <dbReference type="ChEBI" id="CHEBI:15378"/>
        <dbReference type="ChEBI" id="CHEBI:30089"/>
        <dbReference type="EC" id="3.1.1.7"/>
    </reaction>
</comment>
<keyword evidence="9" id="KW-0732">Signal</keyword>
<dbReference type="GO" id="GO:0006581">
    <property type="term" value="P:acetylcholine catabolic process"/>
    <property type="evidence" value="ECO:0007669"/>
    <property type="project" value="TreeGrafter"/>
</dbReference>
<dbReference type="GO" id="GO:0019695">
    <property type="term" value="P:choline metabolic process"/>
    <property type="evidence" value="ECO:0007669"/>
    <property type="project" value="TreeGrafter"/>
</dbReference>
<evidence type="ECO:0000256" key="7">
    <source>
        <dbReference type="ARBA" id="ARBA00048484"/>
    </source>
</evidence>
<dbReference type="FunFam" id="3.40.50.1820:FF:000029">
    <property type="entry name" value="Acetylcholinesterase"/>
    <property type="match status" value="1"/>
</dbReference>
<dbReference type="InterPro" id="IPR002018">
    <property type="entry name" value="CarbesteraseB"/>
</dbReference>
<reference evidence="13" key="1">
    <citation type="submission" date="2025-08" db="UniProtKB">
        <authorList>
            <consortium name="RefSeq"/>
        </authorList>
    </citation>
    <scope>IDENTIFICATION</scope>
</reference>
<keyword evidence="12" id="KW-1185">Reference proteome</keyword>
<gene>
    <name evidence="13" type="primary">LOC100904215</name>
</gene>
<feature type="region of interest" description="Disordered" evidence="10">
    <location>
        <begin position="564"/>
        <end position="601"/>
    </location>
</feature>
<dbReference type="AlphaFoldDB" id="A0AAJ7L8N2"/>
<evidence type="ECO:0000256" key="9">
    <source>
        <dbReference type="RuleBase" id="RU361235"/>
    </source>
</evidence>
<feature type="active site" description="Charge relay system" evidence="8">
    <location>
        <position position="452"/>
    </location>
</feature>
<feature type="chain" id="PRO_5042317991" description="Carboxylic ester hydrolase" evidence="9">
    <location>
        <begin position="19"/>
        <end position="636"/>
    </location>
</feature>
<dbReference type="PANTHER" id="PTHR43918">
    <property type="entry name" value="ACETYLCHOLINESTERASE"/>
    <property type="match status" value="1"/>
</dbReference>
<dbReference type="GeneID" id="100904215"/>
<evidence type="ECO:0000256" key="1">
    <source>
        <dbReference type="ARBA" id="ARBA00005964"/>
    </source>
</evidence>
<feature type="active site" description="Acyl-ester intermediate" evidence="8">
    <location>
        <position position="210"/>
    </location>
</feature>
<feature type="compositionally biased region" description="Basic residues" evidence="10">
    <location>
        <begin position="584"/>
        <end position="594"/>
    </location>
</feature>
<dbReference type="PROSITE" id="PS00122">
    <property type="entry name" value="CARBOXYLESTERASE_B_1"/>
    <property type="match status" value="1"/>
</dbReference>
<accession>A0AAJ7L8N2</accession>
<organism evidence="12 13">
    <name type="scientific">Galendromus occidentalis</name>
    <name type="common">western predatory mite</name>
    <dbReference type="NCBI Taxonomy" id="34638"/>
    <lineage>
        <taxon>Eukaryota</taxon>
        <taxon>Metazoa</taxon>
        <taxon>Ecdysozoa</taxon>
        <taxon>Arthropoda</taxon>
        <taxon>Chelicerata</taxon>
        <taxon>Arachnida</taxon>
        <taxon>Acari</taxon>
        <taxon>Parasitiformes</taxon>
        <taxon>Mesostigmata</taxon>
        <taxon>Gamasina</taxon>
        <taxon>Phytoseioidea</taxon>
        <taxon>Phytoseiidae</taxon>
        <taxon>Typhlodrominae</taxon>
        <taxon>Galendromus</taxon>
    </lineage>
</organism>
<keyword evidence="6" id="KW-0325">Glycoprotein</keyword>
<keyword evidence="5" id="KW-1015">Disulfide bond</keyword>
<dbReference type="GO" id="GO:0003990">
    <property type="term" value="F:acetylcholinesterase activity"/>
    <property type="evidence" value="ECO:0007669"/>
    <property type="project" value="UniProtKB-EC"/>
</dbReference>
<feature type="domain" description="Carboxylesterase type B" evidence="11">
    <location>
        <begin position="21"/>
        <end position="553"/>
    </location>
</feature>
<dbReference type="Pfam" id="PF00135">
    <property type="entry name" value="COesterase"/>
    <property type="match status" value="1"/>
</dbReference>
<proteinExistence type="inferred from homology"/>
<comment type="similarity">
    <text evidence="1 9">Belongs to the type-B carboxylesterase/lipase family.</text>
</comment>
<dbReference type="SUPFAM" id="SSF53474">
    <property type="entry name" value="alpha/beta-Hydrolases"/>
    <property type="match status" value="1"/>
</dbReference>
<dbReference type="InterPro" id="IPR050654">
    <property type="entry name" value="AChE-related_enzymes"/>
</dbReference>
<name>A0AAJ7L8N2_9ACAR</name>
<keyword evidence="3 9" id="KW-0378">Hydrolase</keyword>
<dbReference type="InterPro" id="IPR019819">
    <property type="entry name" value="Carboxylesterase_B_CS"/>
</dbReference>
<dbReference type="PRINTS" id="PR00878">
    <property type="entry name" value="CHOLNESTRASE"/>
</dbReference>
<dbReference type="Proteomes" id="UP000694867">
    <property type="component" value="Unplaced"/>
</dbReference>
<dbReference type="GO" id="GO:0005886">
    <property type="term" value="C:plasma membrane"/>
    <property type="evidence" value="ECO:0007669"/>
    <property type="project" value="TreeGrafter"/>
</dbReference>
<dbReference type="PROSITE" id="PS00941">
    <property type="entry name" value="CARBOXYLESTERASE_B_2"/>
    <property type="match status" value="1"/>
</dbReference>
<dbReference type="GO" id="GO:0005615">
    <property type="term" value="C:extracellular space"/>
    <property type="evidence" value="ECO:0007669"/>
    <property type="project" value="TreeGrafter"/>
</dbReference>
<dbReference type="InterPro" id="IPR000997">
    <property type="entry name" value="Cholinesterase"/>
</dbReference>
<evidence type="ECO:0000259" key="11">
    <source>
        <dbReference type="Pfam" id="PF00135"/>
    </source>
</evidence>
<evidence type="ECO:0000256" key="6">
    <source>
        <dbReference type="ARBA" id="ARBA00023180"/>
    </source>
</evidence>
<dbReference type="InterPro" id="IPR019826">
    <property type="entry name" value="Carboxylesterase_B_AS"/>
</dbReference>
<dbReference type="KEGG" id="goe:100904215"/>
<evidence type="ECO:0000313" key="12">
    <source>
        <dbReference type="Proteomes" id="UP000694867"/>
    </source>
</evidence>
<feature type="signal peptide" evidence="9">
    <location>
        <begin position="1"/>
        <end position="18"/>
    </location>
</feature>
<keyword evidence="2" id="KW-0719">Serine esterase</keyword>
<dbReference type="EC" id="3.1.1.-" evidence="9"/>
<protein>
    <recommendedName>
        <fullName evidence="9">Carboxylic ester hydrolase</fullName>
        <ecNumber evidence="9">3.1.1.-</ecNumber>
    </recommendedName>
</protein>
<dbReference type="InterPro" id="IPR029058">
    <property type="entry name" value="AB_hydrolase_fold"/>
</dbReference>
<evidence type="ECO:0000256" key="8">
    <source>
        <dbReference type="PIRSR" id="PIRSR600997-1"/>
    </source>
</evidence>
<evidence type="ECO:0000256" key="5">
    <source>
        <dbReference type="ARBA" id="ARBA00023157"/>
    </source>
</evidence>
<dbReference type="Gene3D" id="3.40.50.1820">
    <property type="entry name" value="alpha/beta hydrolase"/>
    <property type="match status" value="1"/>
</dbReference>
<dbReference type="PANTHER" id="PTHR43918:SF4">
    <property type="entry name" value="CARBOXYLIC ESTER HYDROLASE"/>
    <property type="match status" value="1"/>
</dbReference>
<keyword evidence="4" id="KW-0531">Neurotransmitter degradation</keyword>
<evidence type="ECO:0000256" key="10">
    <source>
        <dbReference type="SAM" id="MobiDB-lite"/>
    </source>
</evidence>
<sequence>MRLTSAVLAGALLLGVSAEDTEVLRTSTGPIQGKVLEFEGKKVEAYLGIPYAKPPLGDLRFRKTVPVEAWAELKATKDFSKPCVQATYIHGQNVSVDYSDSSEDCLTINVWKPAGGSAKKAVIVYIYGGAFQFGDSSLFYNDGLPFSALNDVLFVSFNYRVGVFGFLSTHHSDAPGNEGFYDQLMALKWIKQNVEVFGGDPEAITLFGQSSGAFSVGLHMYSPLSKGLFKRVVFESGTALSLITFQMKNEISRFHTLIGLTNCSYGIYSESKYNETMECIRKAEAKSIIEGVSHLGHLADMFLPIYNDDFIPVHPLMPEEVKALNGDEVFMGTVTDEGTMFINYPLQNLLAQGDIAKTQYKIVPSSIYPRLFDAPWGAIYHNFDQYFENSIDSYPEETTYNLIGQTYGDAVFTCPTNLFGQFLAKRKRSVYRYQYTHKSSLKLWPDWMGVVHTTDLPFMIGSMLTHEANLAEPRYNNTPEWFRKHKFTDEEIKFSKQLVKTLGDFVKTGKPSVPESTADWPVYTEKSQEYVNLAPNNFTRSSDGPKKDKCELWRPYLIRKKESLTSTTSTTKKPSVGFGPIKKAPPKPTKKSKGTSKTNYRKRVENRYKNGALPIQSNSVLYILVSVFLLIKAGLC</sequence>
<evidence type="ECO:0000256" key="4">
    <source>
        <dbReference type="ARBA" id="ARBA00022867"/>
    </source>
</evidence>
<evidence type="ECO:0000256" key="2">
    <source>
        <dbReference type="ARBA" id="ARBA00022487"/>
    </source>
</evidence>
<feature type="active site" description="Charge relay system" evidence="8">
    <location>
        <position position="337"/>
    </location>
</feature>
<feature type="compositionally biased region" description="Low complexity" evidence="10">
    <location>
        <begin position="564"/>
        <end position="575"/>
    </location>
</feature>
<dbReference type="RefSeq" id="XP_018497642.2">
    <property type="nucleotide sequence ID" value="XM_018642126.2"/>
</dbReference>